<protein>
    <recommendedName>
        <fullName evidence="4">Phosphate-binding protein</fullName>
    </recommendedName>
</protein>
<feature type="domain" description="PBP" evidence="5">
    <location>
        <begin position="13"/>
        <end position="259"/>
    </location>
</feature>
<dbReference type="Gene3D" id="3.40.190.10">
    <property type="entry name" value="Periplasmic binding protein-like II"/>
    <property type="match status" value="2"/>
</dbReference>
<dbReference type="Pfam" id="PF12849">
    <property type="entry name" value="PBP_like_2"/>
    <property type="match status" value="1"/>
</dbReference>
<dbReference type="PANTHER" id="PTHR30570">
    <property type="entry name" value="PERIPLASMIC PHOSPHATE BINDING COMPONENT OF PHOSPHATE ABC TRANSPORTER"/>
    <property type="match status" value="1"/>
</dbReference>
<dbReference type="PANTHER" id="PTHR30570:SF1">
    <property type="entry name" value="PHOSPHATE-BINDING PROTEIN PSTS"/>
    <property type="match status" value="1"/>
</dbReference>
<gene>
    <name evidence="6" type="ORF">A3G33_07740</name>
</gene>
<dbReference type="InterPro" id="IPR011862">
    <property type="entry name" value="Phos-bd"/>
</dbReference>
<evidence type="ECO:0000256" key="3">
    <source>
        <dbReference type="ARBA" id="ARBA00022729"/>
    </source>
</evidence>
<dbReference type="CDD" id="cd13653">
    <property type="entry name" value="PBP2_phosphate_like_1"/>
    <property type="match status" value="1"/>
</dbReference>
<dbReference type="InterPro" id="IPR050811">
    <property type="entry name" value="Phosphate_ABC_transporter"/>
</dbReference>
<proteinExistence type="inferred from homology"/>
<comment type="function">
    <text evidence="4">Involved in the system for phosphate transport across the cytoplasmic membrane.</text>
</comment>
<dbReference type="NCBIfam" id="TIGR02136">
    <property type="entry name" value="ptsS_2"/>
    <property type="match status" value="1"/>
</dbReference>
<evidence type="ECO:0000256" key="4">
    <source>
        <dbReference type="RuleBase" id="RU367119"/>
    </source>
</evidence>
<name>A0A1G1L1U9_9BACT</name>
<keyword evidence="3" id="KW-0732">Signal</keyword>
<evidence type="ECO:0000256" key="1">
    <source>
        <dbReference type="ARBA" id="ARBA00008725"/>
    </source>
</evidence>
<evidence type="ECO:0000256" key="2">
    <source>
        <dbReference type="ARBA" id="ARBA00022448"/>
    </source>
</evidence>
<organism evidence="6 7">
    <name type="scientific">Candidatus Danuiimicrobium aquiferis</name>
    <dbReference type="NCBI Taxonomy" id="1801832"/>
    <lineage>
        <taxon>Bacteria</taxon>
        <taxon>Pseudomonadati</taxon>
        <taxon>Candidatus Omnitrophota</taxon>
        <taxon>Candidatus Danuiimicrobium</taxon>
    </lineage>
</organism>
<comment type="caution">
    <text evidence="6">The sequence shown here is derived from an EMBL/GenBank/DDBJ whole genome shotgun (WGS) entry which is preliminary data.</text>
</comment>
<evidence type="ECO:0000259" key="5">
    <source>
        <dbReference type="Pfam" id="PF12849"/>
    </source>
</evidence>
<dbReference type="GO" id="GO:0006817">
    <property type="term" value="P:phosphate ion transport"/>
    <property type="evidence" value="ECO:0007669"/>
    <property type="project" value="UniProtKB-UniRule"/>
</dbReference>
<dbReference type="EMBL" id="MHFR01000014">
    <property type="protein sequence ID" value="OGW99125.1"/>
    <property type="molecule type" value="Genomic_DNA"/>
</dbReference>
<keyword evidence="4" id="KW-0592">Phosphate transport</keyword>
<dbReference type="SUPFAM" id="SSF53850">
    <property type="entry name" value="Periplasmic binding protein-like II"/>
    <property type="match status" value="1"/>
</dbReference>
<reference evidence="6 7" key="1">
    <citation type="journal article" date="2016" name="Nat. Commun.">
        <title>Thousands of microbial genomes shed light on interconnected biogeochemical processes in an aquifer system.</title>
        <authorList>
            <person name="Anantharaman K."/>
            <person name="Brown C.T."/>
            <person name="Hug L.A."/>
            <person name="Sharon I."/>
            <person name="Castelle C.J."/>
            <person name="Probst A.J."/>
            <person name="Thomas B.C."/>
            <person name="Singh A."/>
            <person name="Wilkins M.J."/>
            <person name="Karaoz U."/>
            <person name="Brodie E.L."/>
            <person name="Williams K.H."/>
            <person name="Hubbard S.S."/>
            <person name="Banfield J.F."/>
        </authorList>
    </citation>
    <scope>NUCLEOTIDE SEQUENCE [LARGE SCALE GENOMIC DNA]</scope>
</reference>
<sequence length="275" mass="29766">MIPTFSSAYAKASPDSIQIKGSDTMVNLGQAWAEEFMMKNPDANIAITGGGSGTGIAALINGTCDIAEASRAMKPQELEQAKKNGRDVKEFEVAIDALAVVVHPSNPIKELTIEQLSGIFTGKIENWKELGGKDEKILALSRERNSGTHVYFLEHVVRKGNEKGPEQFAPRVLMLSSSQAIIEEVAQSSGAIGYVGHGYISNRVKAIGVAKTAEGPFVMPTTENALNKTYPLARPLFFYTGSKPQGTVKTFIDFVLSDEGQKIVESMDFVPLRKN</sequence>
<evidence type="ECO:0000313" key="6">
    <source>
        <dbReference type="EMBL" id="OGW99125.1"/>
    </source>
</evidence>
<dbReference type="InterPro" id="IPR024370">
    <property type="entry name" value="PBP_domain"/>
</dbReference>
<evidence type="ECO:0000313" key="7">
    <source>
        <dbReference type="Proteomes" id="UP000178187"/>
    </source>
</evidence>
<dbReference type="AlphaFoldDB" id="A0A1G1L1U9"/>
<dbReference type="GO" id="GO:0042301">
    <property type="term" value="F:phosphate ion binding"/>
    <property type="evidence" value="ECO:0007669"/>
    <property type="project" value="UniProtKB-UniRule"/>
</dbReference>
<keyword evidence="2 4" id="KW-0813">Transport</keyword>
<dbReference type="Proteomes" id="UP000178187">
    <property type="component" value="Unassembled WGS sequence"/>
</dbReference>
<accession>A0A1G1L1U9</accession>
<comment type="similarity">
    <text evidence="1 4">Belongs to the PstS family.</text>
</comment>